<evidence type="ECO:0000313" key="7">
    <source>
        <dbReference type="Proteomes" id="UP000030764"/>
    </source>
</evidence>
<dbReference type="PROSITE" id="PS50294">
    <property type="entry name" value="WD_REPEATS_REGION"/>
    <property type="match status" value="1"/>
</dbReference>
<dbReference type="AlphaFoldDB" id="A0A085NH16"/>
<dbReference type="Gene3D" id="2.130.10.10">
    <property type="entry name" value="YVTN repeat-like/Quinoprotein amine dehydrogenase"/>
    <property type="match status" value="2"/>
</dbReference>
<comment type="similarity">
    <text evidence="3">Belongs to the WD repeat cdt2 family.</text>
</comment>
<keyword evidence="7" id="KW-1185">Reference proteome</keyword>
<name>A0A085NH16_9BILA</name>
<evidence type="ECO:0000313" key="6">
    <source>
        <dbReference type="EMBL" id="KFD68762.1"/>
    </source>
</evidence>
<evidence type="ECO:0000256" key="2">
    <source>
        <dbReference type="ARBA" id="ARBA00022786"/>
    </source>
</evidence>
<dbReference type="InterPro" id="IPR036322">
    <property type="entry name" value="WD40_repeat_dom_sf"/>
</dbReference>
<dbReference type="InterPro" id="IPR051865">
    <property type="entry name" value="WD-repeat_CDT2_adapter"/>
</dbReference>
<dbReference type="InterPro" id="IPR001680">
    <property type="entry name" value="WD40_rpt"/>
</dbReference>
<evidence type="ECO:0000256" key="4">
    <source>
        <dbReference type="PROSITE-ProRule" id="PRU00221"/>
    </source>
</evidence>
<dbReference type="EMBL" id="KL367501">
    <property type="protein sequence ID" value="KFD68762.1"/>
    <property type="molecule type" value="Genomic_DNA"/>
</dbReference>
<dbReference type="EMBL" id="KL363194">
    <property type="protein sequence ID" value="KFD56307.1"/>
    <property type="molecule type" value="Genomic_DNA"/>
</dbReference>
<dbReference type="SMART" id="SM00320">
    <property type="entry name" value="WD40"/>
    <property type="match status" value="4"/>
</dbReference>
<evidence type="ECO:0000256" key="1">
    <source>
        <dbReference type="ARBA" id="ARBA00004906"/>
    </source>
</evidence>
<dbReference type="InterPro" id="IPR015943">
    <property type="entry name" value="WD40/YVTN_repeat-like_dom_sf"/>
</dbReference>
<feature type="repeat" description="WD" evidence="4">
    <location>
        <begin position="123"/>
        <end position="165"/>
    </location>
</feature>
<dbReference type="GO" id="GO:0030674">
    <property type="term" value="F:protein-macromolecule adaptor activity"/>
    <property type="evidence" value="ECO:0007669"/>
    <property type="project" value="TreeGrafter"/>
</dbReference>
<accession>A0A085NH16</accession>
<evidence type="ECO:0000256" key="3">
    <source>
        <dbReference type="ARBA" id="ARBA00038344"/>
    </source>
</evidence>
<organism evidence="6">
    <name type="scientific">Trichuris suis</name>
    <name type="common">pig whipworm</name>
    <dbReference type="NCBI Taxonomy" id="68888"/>
    <lineage>
        <taxon>Eukaryota</taxon>
        <taxon>Metazoa</taxon>
        <taxon>Ecdysozoa</taxon>
        <taxon>Nematoda</taxon>
        <taxon>Enoplea</taxon>
        <taxon>Dorylaimia</taxon>
        <taxon>Trichinellida</taxon>
        <taxon>Trichuridae</taxon>
        <taxon>Trichuris</taxon>
    </lineage>
</organism>
<dbReference type="PANTHER" id="PTHR22852:SF0">
    <property type="entry name" value="DENTICLELESS PROTEIN HOMOLOG"/>
    <property type="match status" value="1"/>
</dbReference>
<dbReference type="Proteomes" id="UP000030764">
    <property type="component" value="Unassembled WGS sequence"/>
</dbReference>
<proteinExistence type="inferred from homology"/>
<dbReference type="Proteomes" id="UP000030758">
    <property type="component" value="Unassembled WGS sequence"/>
</dbReference>
<evidence type="ECO:0000313" key="5">
    <source>
        <dbReference type="EMBL" id="KFD56307.1"/>
    </source>
</evidence>
<dbReference type="GO" id="GO:0005634">
    <property type="term" value="C:nucleus"/>
    <property type="evidence" value="ECO:0007669"/>
    <property type="project" value="TreeGrafter"/>
</dbReference>
<keyword evidence="4" id="KW-0853">WD repeat</keyword>
<dbReference type="SUPFAM" id="SSF50978">
    <property type="entry name" value="WD40 repeat-like"/>
    <property type="match status" value="1"/>
</dbReference>
<reference evidence="6 7" key="1">
    <citation type="journal article" date="2014" name="Nat. Genet.">
        <title>Genome and transcriptome of the porcine whipworm Trichuris suis.</title>
        <authorList>
            <person name="Jex A.R."/>
            <person name="Nejsum P."/>
            <person name="Schwarz E.M."/>
            <person name="Hu L."/>
            <person name="Young N.D."/>
            <person name="Hall R.S."/>
            <person name="Korhonen P.K."/>
            <person name="Liao S."/>
            <person name="Thamsborg S."/>
            <person name="Xia J."/>
            <person name="Xu P."/>
            <person name="Wang S."/>
            <person name="Scheerlinck J.P."/>
            <person name="Hofmann A."/>
            <person name="Sternberg P.W."/>
            <person name="Wang J."/>
            <person name="Gasser R.B."/>
        </authorList>
    </citation>
    <scope>NUCLEOTIDE SEQUENCE [LARGE SCALE GENOMIC DNA]</scope>
    <source>
        <strain evidence="6">DCEP-RM93F</strain>
        <strain evidence="5">DCEP-RM93M</strain>
    </source>
</reference>
<keyword evidence="2" id="KW-0833">Ubl conjugation pathway</keyword>
<dbReference type="GO" id="GO:0043161">
    <property type="term" value="P:proteasome-mediated ubiquitin-dependent protein catabolic process"/>
    <property type="evidence" value="ECO:0007669"/>
    <property type="project" value="TreeGrafter"/>
</dbReference>
<comment type="pathway">
    <text evidence="1">Protein modification; protein ubiquitination.</text>
</comment>
<dbReference type="PROSITE" id="PS50082">
    <property type="entry name" value="WD_REPEATS_2"/>
    <property type="match status" value="1"/>
</dbReference>
<gene>
    <name evidence="5" type="ORF">M513_02762</name>
    <name evidence="6" type="ORF">M514_02762</name>
</gene>
<dbReference type="Pfam" id="PF00400">
    <property type="entry name" value="WD40"/>
    <property type="match status" value="2"/>
</dbReference>
<dbReference type="PANTHER" id="PTHR22852">
    <property type="entry name" value="LETHAL 2 DENTICLELESS PROTEIN RETINOIC ACID-REGULATED NUCLEAR MATRIX-ASSOCIATED PROTEIN"/>
    <property type="match status" value="1"/>
</dbReference>
<sequence>MERWTNYKYGQPLDKRALLASVGQLSSVKYYREDDPLFCARFNPNYQNWYLLGICNEIGHLNVYNTKRAEVNAIKLSTSICFHKNAIFDFAWCPDTDLKVLIASADESISYSDVETGKTLSTFLGHRGSVRAISWCKENPSLFSSVGRDGYLLVWDLRRNERTAAIIVQNAHLDLKKKNVLTQPICAVFHRCQRYVLSAGYAESGIRVWDLRKIRLVSRFHCRPSAVWPYSPSQRDGRKRRYGFTSISSDSMNNFIFVPCTDGTIYQYSALRLDPKPINRFVGAAIRTYYVYPTVCPFAPFLACGSENGQTLIWNYDKWNSPMYAMEGHRVDVCSVSWNIYGQLVTCSDDPSWRIWAPCWDDKLAEKSADYCSVHQLKFDGDSVDKDRMEMYRFRFSDQTTRTTVPEEHRGRVASKNIKPSTVSMIARRALTLDKSFENTPNSSNALQVSNINLPDSSESVLLSSMEECPGSSQSTDSRLSAVRRRRTSILDYFTRP</sequence>
<protein>
    <submittedName>
        <fullName evidence="6">Uncharacterized protein</fullName>
    </submittedName>
</protein>